<keyword evidence="5" id="KW-0067">ATP-binding</keyword>
<keyword evidence="5" id="KW-0347">Helicase</keyword>
<evidence type="ECO:0000256" key="2">
    <source>
        <dbReference type="SAM" id="MobiDB-lite"/>
    </source>
</evidence>
<dbReference type="InterPro" id="IPR038718">
    <property type="entry name" value="SNF2-like_sf"/>
</dbReference>
<dbReference type="Proteomes" id="UP000886812">
    <property type="component" value="Unassembled WGS sequence"/>
</dbReference>
<feature type="domain" description="Helicase ATP-binding" evidence="3">
    <location>
        <begin position="401"/>
        <end position="559"/>
    </location>
</feature>
<dbReference type="AlphaFoldDB" id="A0A9D1NK26"/>
<protein>
    <submittedName>
        <fullName evidence="5">DEAD/DEAH box helicase</fullName>
    </submittedName>
</protein>
<reference evidence="5" key="1">
    <citation type="submission" date="2020-10" db="EMBL/GenBank/DDBJ databases">
        <authorList>
            <person name="Gilroy R."/>
        </authorList>
    </citation>
    <scope>NUCLEOTIDE SEQUENCE</scope>
    <source>
        <strain evidence="5">10669</strain>
    </source>
</reference>
<dbReference type="CDD" id="cd18793">
    <property type="entry name" value="SF2_C_SNF"/>
    <property type="match status" value="1"/>
</dbReference>
<dbReference type="GO" id="GO:0016787">
    <property type="term" value="F:hydrolase activity"/>
    <property type="evidence" value="ECO:0007669"/>
    <property type="project" value="UniProtKB-KW"/>
</dbReference>
<accession>A0A9D1NK26</accession>
<gene>
    <name evidence="5" type="ORF">IAC75_04145</name>
</gene>
<evidence type="ECO:0000259" key="3">
    <source>
        <dbReference type="PROSITE" id="PS51192"/>
    </source>
</evidence>
<feature type="compositionally biased region" description="Low complexity" evidence="2">
    <location>
        <begin position="145"/>
        <end position="154"/>
    </location>
</feature>
<dbReference type="SUPFAM" id="SSF52540">
    <property type="entry name" value="P-loop containing nucleoside triphosphate hydrolases"/>
    <property type="match status" value="2"/>
</dbReference>
<dbReference type="GO" id="GO:0004386">
    <property type="term" value="F:helicase activity"/>
    <property type="evidence" value="ECO:0007669"/>
    <property type="project" value="UniProtKB-KW"/>
</dbReference>
<comment type="caution">
    <text evidence="5">The sequence shown here is derived from an EMBL/GenBank/DDBJ whole genome shotgun (WGS) entry which is preliminary data.</text>
</comment>
<reference evidence="5" key="2">
    <citation type="journal article" date="2021" name="PeerJ">
        <title>Extensive microbial diversity within the chicken gut microbiome revealed by metagenomics and culture.</title>
        <authorList>
            <person name="Gilroy R."/>
            <person name="Ravi A."/>
            <person name="Getino M."/>
            <person name="Pursley I."/>
            <person name="Horton D.L."/>
            <person name="Alikhan N.F."/>
            <person name="Baker D."/>
            <person name="Gharbi K."/>
            <person name="Hall N."/>
            <person name="Watson M."/>
            <person name="Adriaenssens E.M."/>
            <person name="Foster-Nyarko E."/>
            <person name="Jarju S."/>
            <person name="Secka A."/>
            <person name="Antonio M."/>
            <person name="Oren A."/>
            <person name="Chaudhuri R.R."/>
            <person name="La Ragione R."/>
            <person name="Hildebrand F."/>
            <person name="Pallen M.J."/>
        </authorList>
    </citation>
    <scope>NUCLEOTIDE SEQUENCE</scope>
    <source>
        <strain evidence="5">10669</strain>
    </source>
</reference>
<evidence type="ECO:0000313" key="5">
    <source>
        <dbReference type="EMBL" id="HIV04326.1"/>
    </source>
</evidence>
<dbReference type="InterPro" id="IPR001650">
    <property type="entry name" value="Helicase_C-like"/>
</dbReference>
<dbReference type="PROSITE" id="PS51192">
    <property type="entry name" value="HELICASE_ATP_BIND_1"/>
    <property type="match status" value="1"/>
</dbReference>
<sequence>MNSEPYTPPTRKSFSLKALAFWGERLASPPAADWEKRFAEDALFAGRRLYRELRVAEIVLEENSAAVVFRVPAQTPPQLQILFDLDAAGNILWRSSASAPRRESAPFAVAALYVVEEFVASEYADLPLSAGTEKKDDEKGEGTDVTAPAASVPAAPTRPSRALAVRFFSAENELSFAAFWRENGARGNGVPALTAAASDPKLTPEERGQLIRLVAAARKADFSFDAKRGVYALAGTTRAIRFVNEFFPHWQRRFKIEGGENIGVFSRSAREIDARLRLRAEPRNAFSAVWDFSLDGESFTEAETRALLKHRGEAVFLPGRGVVRLRAGTKTVADDWPDPAAHGIPIYTLLSLFRSGEAADALVPDAKLQAWRKNFLREPEPVPGLPAFLRPYQARGVAWLRRMFRRGAHPLLADEMGLGKTLQTLALLALDATPRRPALIVCPASVIPVWRNEIRNFFPQLRAETLGAENGFRRKKSEGAPPHIWLASYGMLRAHADLLPKKRFSFAVLDEAQFIKNPQAKVTQACLKIVADRRLALTGTPIENRHLDLWTVFRFLMPGLLGRRATLESEIAADDAGTLEKLKAQIAPFILRRTKQDVARELPEKVQTVLHCPLTPQQRERYEEIVRGGLAVFGGGKSGAPSVKSALSTDSANLLALLVRLRQAACDPALLPGQSALPVEYSGKISVLLDRLEEIIDNGGKAVVFSQFVSLLARVRGAIEERFAGTPVFSLTGKTTDRETPVEDFQSRSGAAVFLVSLRAGGTGLTLHSAEYVFLLDPWWNPAVEEQAIDRVHRIGQKRRVFVYRMVAAGTIEERIEKLKQTKRAMFDTLVGALPDMSEWASQYPSLESLIALSE</sequence>
<dbReference type="Gene3D" id="3.40.50.300">
    <property type="entry name" value="P-loop containing nucleotide triphosphate hydrolases"/>
    <property type="match status" value="1"/>
</dbReference>
<dbReference type="InterPro" id="IPR000330">
    <property type="entry name" value="SNF2_N"/>
</dbReference>
<dbReference type="SMART" id="SM00487">
    <property type="entry name" value="DEXDc"/>
    <property type="match status" value="1"/>
</dbReference>
<dbReference type="PROSITE" id="PS51194">
    <property type="entry name" value="HELICASE_CTER"/>
    <property type="match status" value="1"/>
</dbReference>
<feature type="domain" description="Helicase C-terminal" evidence="4">
    <location>
        <begin position="688"/>
        <end position="838"/>
    </location>
</feature>
<dbReference type="Pfam" id="PF00271">
    <property type="entry name" value="Helicase_C"/>
    <property type="match status" value="1"/>
</dbReference>
<dbReference type="GO" id="GO:0005524">
    <property type="term" value="F:ATP binding"/>
    <property type="evidence" value="ECO:0007669"/>
    <property type="project" value="InterPro"/>
</dbReference>
<evidence type="ECO:0000256" key="1">
    <source>
        <dbReference type="ARBA" id="ARBA00022801"/>
    </source>
</evidence>
<dbReference type="Pfam" id="PF00176">
    <property type="entry name" value="SNF2-rel_dom"/>
    <property type="match status" value="1"/>
</dbReference>
<dbReference type="InterPro" id="IPR014001">
    <property type="entry name" value="Helicase_ATP-bd"/>
</dbReference>
<feature type="region of interest" description="Disordered" evidence="2">
    <location>
        <begin position="130"/>
        <end position="154"/>
    </location>
</feature>
<feature type="compositionally biased region" description="Basic and acidic residues" evidence="2">
    <location>
        <begin position="132"/>
        <end position="142"/>
    </location>
</feature>
<dbReference type="InterPro" id="IPR049730">
    <property type="entry name" value="SNF2/RAD54-like_C"/>
</dbReference>
<dbReference type="PANTHER" id="PTHR10799">
    <property type="entry name" value="SNF2/RAD54 HELICASE FAMILY"/>
    <property type="match status" value="1"/>
</dbReference>
<dbReference type="InterPro" id="IPR027417">
    <property type="entry name" value="P-loop_NTPase"/>
</dbReference>
<dbReference type="SMART" id="SM00490">
    <property type="entry name" value="HELICc"/>
    <property type="match status" value="1"/>
</dbReference>
<organism evidence="5 6">
    <name type="scientific">Candidatus Spyradosoma merdigallinarum</name>
    <dbReference type="NCBI Taxonomy" id="2840950"/>
    <lineage>
        <taxon>Bacteria</taxon>
        <taxon>Pseudomonadati</taxon>
        <taxon>Verrucomicrobiota</taxon>
        <taxon>Opitutia</taxon>
        <taxon>Opitutia incertae sedis</taxon>
        <taxon>Candidatus Spyradosoma</taxon>
    </lineage>
</organism>
<evidence type="ECO:0000313" key="6">
    <source>
        <dbReference type="Proteomes" id="UP000886812"/>
    </source>
</evidence>
<name>A0A9D1NK26_9BACT</name>
<proteinExistence type="predicted"/>
<keyword evidence="1" id="KW-0378">Hydrolase</keyword>
<keyword evidence="5" id="KW-0547">Nucleotide-binding</keyword>
<evidence type="ECO:0000259" key="4">
    <source>
        <dbReference type="PROSITE" id="PS51194"/>
    </source>
</evidence>
<dbReference type="Gene3D" id="3.40.50.10810">
    <property type="entry name" value="Tandem AAA-ATPase domain"/>
    <property type="match status" value="1"/>
</dbReference>
<dbReference type="EMBL" id="DVOG01000111">
    <property type="protein sequence ID" value="HIV04326.1"/>
    <property type="molecule type" value="Genomic_DNA"/>
</dbReference>